<dbReference type="InterPro" id="IPR050300">
    <property type="entry name" value="GDXG_lipolytic_enzyme"/>
</dbReference>
<dbReference type="Pfam" id="PF07859">
    <property type="entry name" value="Abhydrolase_3"/>
    <property type="match status" value="1"/>
</dbReference>
<dbReference type="InterPro" id="IPR029058">
    <property type="entry name" value="AB_hydrolase_fold"/>
</dbReference>
<evidence type="ECO:0000256" key="1">
    <source>
        <dbReference type="ARBA" id="ARBA00010515"/>
    </source>
</evidence>
<sequence>MVHPQVRAILDQMSASGFTDFADNTLEENRALTEQTPPELRGEIFPMAEVLDDTVSGPAGDIPIRVYKNSAEPNQPVLVYFHGGGWVVCGIESHDAATRRLAHIADATVVSVEYRLAPEHPYPAALDDTWAALTEIAARASEWGGDPDRIAIAGDSAGGHLAAIAAQRAAKEGGPILRHQLLVYPFLDFDGDYPSLHENASGYLLSKRGIDWFTERFLRPEDSRKDPRVSPLLAANVSGVAPATIVVAEYDPMRDHGRAYADKLRAAGVDVDLQENPGMIHGFWGYPGAVDQAVASFDAAGARVREALTK</sequence>
<evidence type="ECO:0000256" key="2">
    <source>
        <dbReference type="ARBA" id="ARBA00022801"/>
    </source>
</evidence>
<evidence type="ECO:0000259" key="4">
    <source>
        <dbReference type="Pfam" id="PF07859"/>
    </source>
</evidence>
<dbReference type="RefSeq" id="WP_146561948.1">
    <property type="nucleotide sequence ID" value="NZ_VIGW01000006.1"/>
</dbReference>
<dbReference type="InterPro" id="IPR033140">
    <property type="entry name" value="Lipase_GDXG_put_SER_AS"/>
</dbReference>
<dbReference type="OrthoDB" id="3181909at2"/>
<dbReference type="PANTHER" id="PTHR48081">
    <property type="entry name" value="AB HYDROLASE SUPERFAMILY PROTEIN C4A8.06C"/>
    <property type="match status" value="1"/>
</dbReference>
<reference evidence="5 6" key="1">
    <citation type="submission" date="2019-06" db="EMBL/GenBank/DDBJ databases">
        <title>Tsukamurella conjunctivitidis sp. nov., Tsukamurella assacharolytica sp. nov. and Tsukamurella sputae sp. nov. isolated from patients with conjunctivitis, bacteraemia (lymphoma) and respiratory infection (sputum) in Hong Kong.</title>
        <authorList>
            <person name="Teng J.L.L."/>
            <person name="Lee H.H."/>
            <person name="Fong J.Y.H."/>
            <person name="Fok K.M.N."/>
            <person name="Lau S.K.P."/>
            <person name="Woo P.C.Y."/>
        </authorList>
    </citation>
    <scope>NUCLEOTIDE SEQUENCE [LARGE SCALE GENOMIC DNA]</scope>
    <source>
        <strain evidence="5 6">HKU71</strain>
    </source>
</reference>
<keyword evidence="6" id="KW-1185">Reference proteome</keyword>
<dbReference type="Gene3D" id="3.40.50.1820">
    <property type="entry name" value="alpha/beta hydrolase"/>
    <property type="match status" value="1"/>
</dbReference>
<gene>
    <name evidence="5" type="ORF">FK529_13490</name>
</gene>
<name>A0A5C5R7N8_9ACTN</name>
<organism evidence="5 6">
    <name type="scientific">Tsukamurella asaccharolytica</name>
    <dbReference type="NCBI Taxonomy" id="2592067"/>
    <lineage>
        <taxon>Bacteria</taxon>
        <taxon>Bacillati</taxon>
        <taxon>Actinomycetota</taxon>
        <taxon>Actinomycetes</taxon>
        <taxon>Mycobacteriales</taxon>
        <taxon>Tsukamurellaceae</taxon>
        <taxon>Tsukamurella</taxon>
    </lineage>
</organism>
<dbReference type="EMBL" id="VIGW01000006">
    <property type="protein sequence ID" value="TWS18980.1"/>
    <property type="molecule type" value="Genomic_DNA"/>
</dbReference>
<protein>
    <submittedName>
        <fullName evidence="5">Alpha/beta hydrolase</fullName>
    </submittedName>
</protein>
<dbReference type="GO" id="GO:0016787">
    <property type="term" value="F:hydrolase activity"/>
    <property type="evidence" value="ECO:0007669"/>
    <property type="project" value="UniProtKB-KW"/>
</dbReference>
<feature type="active site" evidence="3">
    <location>
        <position position="156"/>
    </location>
</feature>
<keyword evidence="2 5" id="KW-0378">Hydrolase</keyword>
<evidence type="ECO:0000313" key="6">
    <source>
        <dbReference type="Proteomes" id="UP000317291"/>
    </source>
</evidence>
<comment type="caution">
    <text evidence="5">The sequence shown here is derived from an EMBL/GenBank/DDBJ whole genome shotgun (WGS) entry which is preliminary data.</text>
</comment>
<dbReference type="Proteomes" id="UP000317291">
    <property type="component" value="Unassembled WGS sequence"/>
</dbReference>
<feature type="domain" description="Alpha/beta hydrolase fold-3" evidence="4">
    <location>
        <begin position="78"/>
        <end position="284"/>
    </location>
</feature>
<dbReference type="InterPro" id="IPR013094">
    <property type="entry name" value="AB_hydrolase_3"/>
</dbReference>
<dbReference type="SUPFAM" id="SSF53474">
    <property type="entry name" value="alpha/beta-Hydrolases"/>
    <property type="match status" value="1"/>
</dbReference>
<dbReference type="PANTHER" id="PTHR48081:SF8">
    <property type="entry name" value="ALPHA_BETA HYDROLASE FOLD-3 DOMAIN-CONTAINING PROTEIN-RELATED"/>
    <property type="match status" value="1"/>
</dbReference>
<evidence type="ECO:0000313" key="5">
    <source>
        <dbReference type="EMBL" id="TWS18980.1"/>
    </source>
</evidence>
<evidence type="ECO:0000256" key="3">
    <source>
        <dbReference type="PROSITE-ProRule" id="PRU10038"/>
    </source>
</evidence>
<comment type="similarity">
    <text evidence="1">Belongs to the 'GDXG' lipolytic enzyme family.</text>
</comment>
<dbReference type="PROSITE" id="PS01174">
    <property type="entry name" value="LIPASE_GDXG_SER"/>
    <property type="match status" value="1"/>
</dbReference>
<dbReference type="AlphaFoldDB" id="A0A5C5R7N8"/>
<proteinExistence type="inferred from homology"/>
<dbReference type="FunFam" id="3.40.50.1820:FF:000089">
    <property type="entry name" value="Alpha/beta hydrolase"/>
    <property type="match status" value="1"/>
</dbReference>
<accession>A0A5C5R7N8</accession>